<comment type="caution">
    <text evidence="2">The sequence shown here is derived from an EMBL/GenBank/DDBJ whole genome shotgun (WGS) entry which is preliminary data.</text>
</comment>
<name>A0ABQ5ABY8_9ASTR</name>
<dbReference type="GO" id="GO:0003964">
    <property type="term" value="F:RNA-directed DNA polymerase activity"/>
    <property type="evidence" value="ECO:0007669"/>
    <property type="project" value="UniProtKB-KW"/>
</dbReference>
<gene>
    <name evidence="2" type="ORF">Tco_0820421</name>
</gene>
<evidence type="ECO:0000313" key="3">
    <source>
        <dbReference type="Proteomes" id="UP001151760"/>
    </source>
</evidence>
<dbReference type="PANTHER" id="PTHR37984:SF5">
    <property type="entry name" value="PROTEIN NYNRIN-LIKE"/>
    <property type="match status" value="1"/>
</dbReference>
<feature type="domain" description="Integrase catalytic" evidence="1">
    <location>
        <begin position="51"/>
        <end position="213"/>
    </location>
</feature>
<reference evidence="2" key="1">
    <citation type="journal article" date="2022" name="Int. J. Mol. Sci.">
        <title>Draft Genome of Tanacetum Coccineum: Genomic Comparison of Closely Related Tanacetum-Family Plants.</title>
        <authorList>
            <person name="Yamashiro T."/>
            <person name="Shiraishi A."/>
            <person name="Nakayama K."/>
            <person name="Satake H."/>
        </authorList>
    </citation>
    <scope>NUCLEOTIDE SEQUENCE</scope>
</reference>
<organism evidence="2 3">
    <name type="scientific">Tanacetum coccineum</name>
    <dbReference type="NCBI Taxonomy" id="301880"/>
    <lineage>
        <taxon>Eukaryota</taxon>
        <taxon>Viridiplantae</taxon>
        <taxon>Streptophyta</taxon>
        <taxon>Embryophyta</taxon>
        <taxon>Tracheophyta</taxon>
        <taxon>Spermatophyta</taxon>
        <taxon>Magnoliopsida</taxon>
        <taxon>eudicotyledons</taxon>
        <taxon>Gunneridae</taxon>
        <taxon>Pentapetalae</taxon>
        <taxon>asterids</taxon>
        <taxon>campanulids</taxon>
        <taxon>Asterales</taxon>
        <taxon>Asteraceae</taxon>
        <taxon>Asteroideae</taxon>
        <taxon>Anthemideae</taxon>
        <taxon>Anthemidinae</taxon>
        <taxon>Tanacetum</taxon>
    </lineage>
</organism>
<dbReference type="Pfam" id="PF24626">
    <property type="entry name" value="SH3_Tf2-1"/>
    <property type="match status" value="1"/>
</dbReference>
<dbReference type="InterPro" id="IPR036397">
    <property type="entry name" value="RNaseH_sf"/>
</dbReference>
<keyword evidence="2" id="KW-0695">RNA-directed DNA polymerase</keyword>
<keyword evidence="2" id="KW-0548">Nucleotidyltransferase</keyword>
<reference evidence="2" key="2">
    <citation type="submission" date="2022-01" db="EMBL/GenBank/DDBJ databases">
        <authorList>
            <person name="Yamashiro T."/>
            <person name="Shiraishi A."/>
            <person name="Satake H."/>
            <person name="Nakayama K."/>
        </authorList>
    </citation>
    <scope>NUCLEOTIDE SEQUENCE</scope>
</reference>
<accession>A0ABQ5ABY8</accession>
<dbReference type="SUPFAM" id="SSF53098">
    <property type="entry name" value="Ribonuclease H-like"/>
    <property type="match status" value="1"/>
</dbReference>
<dbReference type="InterPro" id="IPR001584">
    <property type="entry name" value="Integrase_cat-core"/>
</dbReference>
<dbReference type="InterPro" id="IPR050951">
    <property type="entry name" value="Retrovirus_Pol_polyprotein"/>
</dbReference>
<proteinExistence type="predicted"/>
<dbReference type="PROSITE" id="PS50994">
    <property type="entry name" value="INTEGRASE"/>
    <property type="match status" value="1"/>
</dbReference>
<dbReference type="InterPro" id="IPR012337">
    <property type="entry name" value="RNaseH-like_sf"/>
</dbReference>
<dbReference type="PANTHER" id="PTHR37984">
    <property type="entry name" value="PROTEIN CBG26694"/>
    <property type="match status" value="1"/>
</dbReference>
<sequence>MAVTIQAGIRETIQAAQSEALKQENVLMENMHGLDQQMEKKEGESLYFLDRLWVPLKLFDMFKGKRLASRALVRQQPENTEMEVGVRSLVDFNTKLACTEKLAKIFIDEIVTRHGVPVSIISDRDGRFTSRCWQTVQKALGTRLDMSTTYHPQTDGQSERTIQTLEDMLRACVIDSGGSGVHLPLAALSLYNNRSVCSLYRLRLPEELSGVHDTFHVSNLKKCLADASLHVPLDEIKVDKTLRFVEEPVEILDREGALAPPLSPPTRLDVLDTMVSLRDAVTREDDKLVPLLELVD</sequence>
<keyword evidence="2" id="KW-0808">Transferase</keyword>
<keyword evidence="3" id="KW-1185">Reference proteome</keyword>
<dbReference type="Proteomes" id="UP001151760">
    <property type="component" value="Unassembled WGS sequence"/>
</dbReference>
<evidence type="ECO:0000259" key="1">
    <source>
        <dbReference type="PROSITE" id="PS50994"/>
    </source>
</evidence>
<dbReference type="EMBL" id="BQNB010012105">
    <property type="protein sequence ID" value="GJS99251.1"/>
    <property type="molecule type" value="Genomic_DNA"/>
</dbReference>
<dbReference type="InterPro" id="IPR056924">
    <property type="entry name" value="SH3_Tf2-1"/>
</dbReference>
<evidence type="ECO:0000313" key="2">
    <source>
        <dbReference type="EMBL" id="GJS99251.1"/>
    </source>
</evidence>
<dbReference type="Gene3D" id="3.30.420.10">
    <property type="entry name" value="Ribonuclease H-like superfamily/Ribonuclease H"/>
    <property type="match status" value="1"/>
</dbReference>
<protein>
    <submittedName>
        <fullName evidence="2">Reverse transcriptase domain-containing protein</fullName>
    </submittedName>
</protein>